<dbReference type="RefSeq" id="WP_221764720.1">
    <property type="nucleotide sequence ID" value="NZ_AP024110.1"/>
</dbReference>
<protein>
    <submittedName>
        <fullName evidence="1">Uncharacterized protein</fullName>
    </submittedName>
</protein>
<dbReference type="EMBL" id="AP024110">
    <property type="protein sequence ID" value="BCM24165.1"/>
    <property type="molecule type" value="Genomic_DNA"/>
</dbReference>
<reference evidence="1" key="1">
    <citation type="journal article" date="2021" name="Arch. Microbiol.">
        <title>Methyloradius palustris gen. nov., sp. nov., a methanol-oxidizing bacterium isolated from snow.</title>
        <authorList>
            <person name="Miyadera T."/>
            <person name="Kojima H."/>
            <person name="Fukui M."/>
        </authorList>
    </citation>
    <scope>NUCLEOTIDE SEQUENCE</scope>
    <source>
        <strain evidence="1">Zm11</strain>
    </source>
</reference>
<dbReference type="Proteomes" id="UP000826722">
    <property type="component" value="Chromosome"/>
</dbReference>
<organism evidence="1 2">
    <name type="scientific">Methyloradius palustris</name>
    <dbReference type="NCBI Taxonomy" id="2778876"/>
    <lineage>
        <taxon>Bacteria</taxon>
        <taxon>Pseudomonadati</taxon>
        <taxon>Pseudomonadota</taxon>
        <taxon>Betaproteobacteria</taxon>
        <taxon>Nitrosomonadales</taxon>
        <taxon>Methylophilaceae</taxon>
        <taxon>Methyloradius</taxon>
    </lineage>
</organism>
<dbReference type="AlphaFoldDB" id="A0A8D5G1X0"/>
<evidence type="ECO:0000313" key="1">
    <source>
        <dbReference type="EMBL" id="BCM24165.1"/>
    </source>
</evidence>
<dbReference type="KEGG" id="mpau:ZMTM_04240"/>
<sequence length="259" mass="28415">MSMIDTSWFLNKLKANENKPEQSLLAVFEVLSEMQAQADFVENSEAENALSARTELLAYLNQQAKKAGLQAPELFAQQIYHMANNALIQQQANPASNALGHAKQVASALMQVQRKPDWLQTTQHYLNVKPFQYGLAASVFVLLGAGVLLGYQAKHANAANQIVAITEAQAGTTQNANIDTSMASPGDTAEMYSAIEKMRDGRCRYIEALQLPTAQQEVYLQNVIAGQVSNKASDQKTARELMGKVDCDYTPMLMKNSRG</sequence>
<gene>
    <name evidence="1" type="ORF">ZMTM_04240</name>
</gene>
<name>A0A8D5G1X0_9PROT</name>
<accession>A0A8D5G1X0</accession>
<evidence type="ECO:0000313" key="2">
    <source>
        <dbReference type="Proteomes" id="UP000826722"/>
    </source>
</evidence>
<proteinExistence type="predicted"/>
<keyword evidence="2" id="KW-1185">Reference proteome</keyword>